<evidence type="ECO:0000256" key="18">
    <source>
        <dbReference type="ARBA" id="ARBA00041418"/>
    </source>
</evidence>
<keyword evidence="3" id="KW-1003">Cell membrane</keyword>
<organism evidence="24 25">
    <name type="scientific">Pseudarthrobacter defluvii</name>
    <dbReference type="NCBI Taxonomy" id="410837"/>
    <lineage>
        <taxon>Bacteria</taxon>
        <taxon>Bacillati</taxon>
        <taxon>Actinomycetota</taxon>
        <taxon>Actinomycetes</taxon>
        <taxon>Micrococcales</taxon>
        <taxon>Micrococcaceae</taxon>
        <taxon>Pseudarthrobacter</taxon>
    </lineage>
</organism>
<gene>
    <name evidence="24" type="ORF">J2T22_001194</name>
</gene>
<evidence type="ECO:0000256" key="16">
    <source>
        <dbReference type="ARBA" id="ARBA00038053"/>
    </source>
</evidence>
<evidence type="ECO:0000256" key="10">
    <source>
        <dbReference type="ARBA" id="ARBA00022989"/>
    </source>
</evidence>
<keyword evidence="8" id="KW-0133">Cell shape</keyword>
<evidence type="ECO:0000256" key="14">
    <source>
        <dbReference type="ARBA" id="ARBA00032370"/>
    </source>
</evidence>
<dbReference type="EC" id="2.4.99.28" evidence="19"/>
<comment type="similarity">
    <text evidence="16">Belongs to the SEDS family. FtsW subfamily.</text>
</comment>
<feature type="transmembrane region" description="Helical" evidence="23">
    <location>
        <begin position="211"/>
        <end position="231"/>
    </location>
</feature>
<sequence>MNTGQKQRGTGRPARRGLGKLAVWLEDDSPGRLRPLILAVVLTLSAIGLVEVASASSVESVAAGNNPYDLPLKQAMWTVAGVAIMLVLARMSVRRIRWLGWPLLIGSLFALLLVFTPLGMSVNGNRNWLSVGGFTAQPSEFAKLSLIVWGAGILDRKQALLGQWKHAVIPLGPAGALIMGVVALGHDLGTTMIIMMILAATMFYGGVRMKVFSVAGLICAAGALILAATSGNRMGRISSWLGMGSDEDAQGMGYQAQHGAYALASGSWFGVGLGQSRQKWNWIPEAHNDFIFSILGEELGLAGSLLVLGLFAILAIAVFKTIARTTDTFSRTVACSVITWILGQAVINIAMVSGLLPVIGVPLPFISYGGSAMVSSLAGIGVILAVTRPEETVPPVRRGARMGRARLRGAGQNGAGQNGGGQNGAVSDRAVKQVREHAHQR</sequence>
<dbReference type="InterPro" id="IPR013437">
    <property type="entry name" value="FtsW"/>
</dbReference>
<evidence type="ECO:0000256" key="17">
    <source>
        <dbReference type="ARBA" id="ARBA00041185"/>
    </source>
</evidence>
<dbReference type="InterPro" id="IPR018365">
    <property type="entry name" value="Cell_cycle_FtsW-rel_CS"/>
</dbReference>
<name>A0ABT9UFH9_9MICC</name>
<reference evidence="24 25" key="1">
    <citation type="submission" date="2023-07" db="EMBL/GenBank/DDBJ databases">
        <title>Sorghum-associated microbial communities from plants grown in Nebraska, USA.</title>
        <authorList>
            <person name="Schachtman D."/>
        </authorList>
    </citation>
    <scope>NUCLEOTIDE SEQUENCE [LARGE SCALE GENOMIC DNA]</scope>
    <source>
        <strain evidence="24 25">DS994</strain>
    </source>
</reference>
<evidence type="ECO:0000256" key="20">
    <source>
        <dbReference type="ARBA" id="ARBA00049902"/>
    </source>
</evidence>
<dbReference type="RefSeq" id="WP_307488816.1">
    <property type="nucleotide sequence ID" value="NZ_JAUSSY010000004.1"/>
</dbReference>
<comment type="caution">
    <text evidence="24">The sequence shown here is derived from an EMBL/GenBank/DDBJ whole genome shotgun (WGS) entry which is preliminary data.</text>
</comment>
<proteinExistence type="inferred from homology"/>
<feature type="transmembrane region" description="Helical" evidence="23">
    <location>
        <begin position="334"/>
        <end position="359"/>
    </location>
</feature>
<evidence type="ECO:0000256" key="5">
    <source>
        <dbReference type="ARBA" id="ARBA00022676"/>
    </source>
</evidence>
<evidence type="ECO:0000256" key="8">
    <source>
        <dbReference type="ARBA" id="ARBA00022960"/>
    </source>
</evidence>
<evidence type="ECO:0000256" key="9">
    <source>
        <dbReference type="ARBA" id="ARBA00022984"/>
    </source>
</evidence>
<feature type="transmembrane region" description="Helical" evidence="23">
    <location>
        <begin position="100"/>
        <end position="120"/>
    </location>
</feature>
<protein>
    <recommendedName>
        <fullName evidence="17">Probable peptidoglycan glycosyltransferase FtsW</fullName>
        <ecNumber evidence="19">2.4.99.28</ecNumber>
    </recommendedName>
    <alternativeName>
        <fullName evidence="18">Cell division protein FtsW</fullName>
    </alternativeName>
    <alternativeName>
        <fullName evidence="15">Cell wall polymerase</fullName>
    </alternativeName>
    <alternativeName>
        <fullName evidence="14">Peptidoglycan polymerase</fullName>
    </alternativeName>
</protein>
<keyword evidence="13" id="KW-0961">Cell wall biogenesis/degradation</keyword>
<keyword evidence="9" id="KW-0573">Peptidoglycan synthesis</keyword>
<evidence type="ECO:0000256" key="22">
    <source>
        <dbReference type="SAM" id="MobiDB-lite"/>
    </source>
</evidence>
<evidence type="ECO:0000256" key="19">
    <source>
        <dbReference type="ARBA" id="ARBA00044770"/>
    </source>
</evidence>
<keyword evidence="7 23" id="KW-0812">Transmembrane</keyword>
<feature type="transmembrane region" description="Helical" evidence="23">
    <location>
        <begin position="365"/>
        <end position="387"/>
    </location>
</feature>
<keyword evidence="5" id="KW-0328">Glycosyltransferase</keyword>
<evidence type="ECO:0000256" key="23">
    <source>
        <dbReference type="SAM" id="Phobius"/>
    </source>
</evidence>
<keyword evidence="25" id="KW-1185">Reference proteome</keyword>
<evidence type="ECO:0000313" key="24">
    <source>
        <dbReference type="EMBL" id="MDQ0118017.1"/>
    </source>
</evidence>
<evidence type="ECO:0000313" key="25">
    <source>
        <dbReference type="Proteomes" id="UP001226389"/>
    </source>
</evidence>
<evidence type="ECO:0000256" key="12">
    <source>
        <dbReference type="ARBA" id="ARBA00023306"/>
    </source>
</evidence>
<evidence type="ECO:0000256" key="7">
    <source>
        <dbReference type="ARBA" id="ARBA00022692"/>
    </source>
</evidence>
<accession>A0ABT9UFH9</accession>
<dbReference type="PANTHER" id="PTHR30474:SF2">
    <property type="entry name" value="PEPTIDOGLYCAN GLYCOSYLTRANSFERASE FTSW-RELATED"/>
    <property type="match status" value="1"/>
</dbReference>
<evidence type="ECO:0000256" key="4">
    <source>
        <dbReference type="ARBA" id="ARBA00022618"/>
    </source>
</evidence>
<dbReference type="Pfam" id="PF01098">
    <property type="entry name" value="FTSW_RODA_SPOVE"/>
    <property type="match status" value="1"/>
</dbReference>
<comment type="subcellular location">
    <subcellularLocation>
        <location evidence="1">Cell membrane</location>
        <topology evidence="1">Multi-pass membrane protein</topology>
    </subcellularLocation>
</comment>
<feature type="transmembrane region" description="Helical" evidence="23">
    <location>
        <begin position="75"/>
        <end position="93"/>
    </location>
</feature>
<evidence type="ECO:0000256" key="1">
    <source>
        <dbReference type="ARBA" id="ARBA00004651"/>
    </source>
</evidence>
<dbReference type="PROSITE" id="PS00428">
    <property type="entry name" value="FTSW_RODA_SPOVE"/>
    <property type="match status" value="1"/>
</dbReference>
<keyword evidence="11 23" id="KW-0472">Membrane</keyword>
<keyword evidence="6" id="KW-0808">Transferase</keyword>
<dbReference type="PANTHER" id="PTHR30474">
    <property type="entry name" value="CELL CYCLE PROTEIN"/>
    <property type="match status" value="1"/>
</dbReference>
<evidence type="ECO:0000256" key="3">
    <source>
        <dbReference type="ARBA" id="ARBA00022475"/>
    </source>
</evidence>
<dbReference type="GO" id="GO:0051301">
    <property type="term" value="P:cell division"/>
    <property type="evidence" value="ECO:0007669"/>
    <property type="project" value="UniProtKB-KW"/>
</dbReference>
<keyword evidence="12" id="KW-0131">Cell cycle</keyword>
<feature type="compositionally biased region" description="Gly residues" evidence="22">
    <location>
        <begin position="411"/>
        <end position="423"/>
    </location>
</feature>
<feature type="region of interest" description="Disordered" evidence="22">
    <location>
        <begin position="404"/>
        <end position="441"/>
    </location>
</feature>
<evidence type="ECO:0000256" key="11">
    <source>
        <dbReference type="ARBA" id="ARBA00023136"/>
    </source>
</evidence>
<keyword evidence="10 23" id="KW-1133">Transmembrane helix</keyword>
<feature type="transmembrane region" description="Helical" evidence="23">
    <location>
        <begin position="36"/>
        <end position="55"/>
    </location>
</feature>
<comment type="pathway">
    <text evidence="2">Cell wall biogenesis; peptidoglycan biosynthesis.</text>
</comment>
<dbReference type="EMBL" id="JAUSSY010000004">
    <property type="protein sequence ID" value="MDQ0118017.1"/>
    <property type="molecule type" value="Genomic_DNA"/>
</dbReference>
<evidence type="ECO:0000256" key="15">
    <source>
        <dbReference type="ARBA" id="ARBA00033270"/>
    </source>
</evidence>
<comment type="function">
    <text evidence="21">Peptidoglycan polymerase that is essential for cell division.</text>
</comment>
<evidence type="ECO:0000256" key="6">
    <source>
        <dbReference type="ARBA" id="ARBA00022679"/>
    </source>
</evidence>
<feature type="transmembrane region" description="Helical" evidence="23">
    <location>
        <begin position="174"/>
        <end position="199"/>
    </location>
</feature>
<evidence type="ECO:0000256" key="21">
    <source>
        <dbReference type="ARBA" id="ARBA00049966"/>
    </source>
</evidence>
<feature type="transmembrane region" description="Helical" evidence="23">
    <location>
        <begin position="299"/>
        <end position="322"/>
    </location>
</feature>
<dbReference type="NCBIfam" id="TIGR02614">
    <property type="entry name" value="ftsW"/>
    <property type="match status" value="1"/>
</dbReference>
<evidence type="ECO:0000256" key="13">
    <source>
        <dbReference type="ARBA" id="ARBA00023316"/>
    </source>
</evidence>
<comment type="catalytic activity">
    <reaction evidence="20">
        <text>[GlcNAc-(1-&gt;4)-Mur2Ac(oyl-L-Ala-gamma-D-Glu-L-Lys-D-Ala-D-Ala)](n)-di-trans,octa-cis-undecaprenyl diphosphate + beta-D-GlcNAc-(1-&gt;4)-Mur2Ac(oyl-L-Ala-gamma-D-Glu-L-Lys-D-Ala-D-Ala)-di-trans,octa-cis-undecaprenyl diphosphate = [GlcNAc-(1-&gt;4)-Mur2Ac(oyl-L-Ala-gamma-D-Glu-L-Lys-D-Ala-D-Ala)](n+1)-di-trans,octa-cis-undecaprenyl diphosphate + di-trans,octa-cis-undecaprenyl diphosphate + H(+)</text>
        <dbReference type="Rhea" id="RHEA:23708"/>
        <dbReference type="Rhea" id="RHEA-COMP:9602"/>
        <dbReference type="Rhea" id="RHEA-COMP:9603"/>
        <dbReference type="ChEBI" id="CHEBI:15378"/>
        <dbReference type="ChEBI" id="CHEBI:58405"/>
        <dbReference type="ChEBI" id="CHEBI:60033"/>
        <dbReference type="ChEBI" id="CHEBI:78435"/>
        <dbReference type="EC" id="2.4.99.28"/>
    </reaction>
</comment>
<evidence type="ECO:0000256" key="2">
    <source>
        <dbReference type="ARBA" id="ARBA00004752"/>
    </source>
</evidence>
<keyword evidence="4 24" id="KW-0132">Cell division</keyword>
<dbReference type="InterPro" id="IPR001182">
    <property type="entry name" value="FtsW/RodA"/>
</dbReference>
<dbReference type="Proteomes" id="UP001226389">
    <property type="component" value="Unassembled WGS sequence"/>
</dbReference>
<feature type="compositionally biased region" description="Basic and acidic residues" evidence="22">
    <location>
        <begin position="429"/>
        <end position="441"/>
    </location>
</feature>